<proteinExistence type="predicted"/>
<reference evidence="2" key="1">
    <citation type="journal article" date="2021" name="Genome Biol. Evol.">
        <title>A High-Quality Reference Genome for a Parasitic Bivalve with Doubly Uniparental Inheritance (Bivalvia: Unionida).</title>
        <authorList>
            <person name="Smith C.H."/>
        </authorList>
    </citation>
    <scope>NUCLEOTIDE SEQUENCE</scope>
    <source>
        <strain evidence="2">CHS0354</strain>
    </source>
</reference>
<reference evidence="2" key="3">
    <citation type="submission" date="2023-05" db="EMBL/GenBank/DDBJ databases">
        <authorList>
            <person name="Smith C.H."/>
        </authorList>
    </citation>
    <scope>NUCLEOTIDE SEQUENCE</scope>
    <source>
        <strain evidence="2">CHS0354</strain>
        <tissue evidence="2">Mantle</tissue>
    </source>
</reference>
<sequence>MSHNLKKAFQNHKTARWAHQRDIKAIQINNFAYEKLGLPATPLQINCDSYLSSLTKTNHTNPSNEPPIKILSPTSLRKEKHNQATKTNGDHITDVESAINKLFHKNTQHIQNQQITDPSNIPNKKPKNITIDRTLLGTFHTNSELQIETVSCYNRIQRTNTNEPNKQPDQQPDLHEPPNTSSDPTVANKTLTQTPNNQLQLGNKQKMHYAQDHQIPGPSTTHTPAELEEIRQELDQTDYTHQNLTNNIVQQLEFE</sequence>
<dbReference type="EMBL" id="JAEAOA010000421">
    <property type="protein sequence ID" value="KAK3602459.1"/>
    <property type="molecule type" value="Genomic_DNA"/>
</dbReference>
<protein>
    <submittedName>
        <fullName evidence="2">Uncharacterized protein</fullName>
    </submittedName>
</protein>
<gene>
    <name evidence="2" type="ORF">CHS0354_005927</name>
</gene>
<keyword evidence="3" id="KW-1185">Reference proteome</keyword>
<feature type="compositionally biased region" description="Polar residues" evidence="1">
    <location>
        <begin position="178"/>
        <end position="190"/>
    </location>
</feature>
<comment type="caution">
    <text evidence="2">The sequence shown here is derived from an EMBL/GenBank/DDBJ whole genome shotgun (WGS) entry which is preliminary data.</text>
</comment>
<evidence type="ECO:0000313" key="2">
    <source>
        <dbReference type="EMBL" id="KAK3602459.1"/>
    </source>
</evidence>
<dbReference type="Proteomes" id="UP001195483">
    <property type="component" value="Unassembled WGS sequence"/>
</dbReference>
<dbReference type="AlphaFoldDB" id="A0AAE0W636"/>
<feature type="region of interest" description="Disordered" evidence="1">
    <location>
        <begin position="159"/>
        <end position="190"/>
    </location>
</feature>
<accession>A0AAE0W636</accession>
<evidence type="ECO:0000256" key="1">
    <source>
        <dbReference type="SAM" id="MobiDB-lite"/>
    </source>
</evidence>
<evidence type="ECO:0000313" key="3">
    <source>
        <dbReference type="Proteomes" id="UP001195483"/>
    </source>
</evidence>
<name>A0AAE0W636_9BIVA</name>
<reference evidence="2" key="2">
    <citation type="journal article" date="2021" name="Genome Biol. Evol.">
        <title>Developing a high-quality reference genome for a parasitic bivalve with doubly uniparental inheritance (Bivalvia: Unionida).</title>
        <authorList>
            <person name="Smith C.H."/>
        </authorList>
    </citation>
    <scope>NUCLEOTIDE SEQUENCE</scope>
    <source>
        <strain evidence="2">CHS0354</strain>
        <tissue evidence="2">Mantle</tissue>
    </source>
</reference>
<feature type="compositionally biased region" description="Polar residues" evidence="1">
    <location>
        <begin position="159"/>
        <end position="170"/>
    </location>
</feature>
<organism evidence="2 3">
    <name type="scientific">Potamilus streckersoni</name>
    <dbReference type="NCBI Taxonomy" id="2493646"/>
    <lineage>
        <taxon>Eukaryota</taxon>
        <taxon>Metazoa</taxon>
        <taxon>Spiralia</taxon>
        <taxon>Lophotrochozoa</taxon>
        <taxon>Mollusca</taxon>
        <taxon>Bivalvia</taxon>
        <taxon>Autobranchia</taxon>
        <taxon>Heteroconchia</taxon>
        <taxon>Palaeoheterodonta</taxon>
        <taxon>Unionida</taxon>
        <taxon>Unionoidea</taxon>
        <taxon>Unionidae</taxon>
        <taxon>Ambleminae</taxon>
        <taxon>Lampsilini</taxon>
        <taxon>Potamilus</taxon>
    </lineage>
</organism>